<keyword evidence="1" id="KW-0812">Transmembrane</keyword>
<feature type="transmembrane region" description="Helical" evidence="1">
    <location>
        <begin position="12"/>
        <end position="30"/>
    </location>
</feature>
<dbReference type="AlphaFoldDB" id="A0A8S2UKY3"/>
<evidence type="ECO:0000313" key="2">
    <source>
        <dbReference type="EMBL" id="CAF1553036.1"/>
    </source>
</evidence>
<reference evidence="3" key="1">
    <citation type="submission" date="2021-02" db="EMBL/GenBank/DDBJ databases">
        <authorList>
            <person name="Nowell W R."/>
        </authorList>
    </citation>
    <scope>NUCLEOTIDE SEQUENCE</scope>
</reference>
<dbReference type="Proteomes" id="UP000682733">
    <property type="component" value="Unassembled WGS sequence"/>
</dbReference>
<dbReference type="Proteomes" id="UP000677228">
    <property type="component" value="Unassembled WGS sequence"/>
</dbReference>
<dbReference type="EMBL" id="CAJNOK010040733">
    <property type="protein sequence ID" value="CAF1553036.1"/>
    <property type="molecule type" value="Genomic_DNA"/>
</dbReference>
<comment type="caution">
    <text evidence="3">The sequence shown here is derived from an EMBL/GenBank/DDBJ whole genome shotgun (WGS) entry which is preliminary data.</text>
</comment>
<protein>
    <submittedName>
        <fullName evidence="3">Uncharacterized protein</fullName>
    </submittedName>
</protein>
<evidence type="ECO:0000313" key="4">
    <source>
        <dbReference type="Proteomes" id="UP000682733"/>
    </source>
</evidence>
<gene>
    <name evidence="2" type="ORF">OVA965_LOCUS39398</name>
    <name evidence="3" type="ORF">TMI583_LOCUS40701</name>
</gene>
<sequence>MMYIFSRRYFYLFYYTVVSFLFLSIDVIMAETKRTTGLSEEKFAEFQNYYGVMPKPMCQKCGTNDNVIPSVRGKPSQELAMYAEEGYVKLSGCTTTHTGWCKKCEQWTG</sequence>
<keyword evidence="1" id="KW-1133">Transmembrane helix</keyword>
<keyword evidence="1" id="KW-0472">Membrane</keyword>
<name>A0A8S2UKY3_9BILA</name>
<evidence type="ECO:0000313" key="3">
    <source>
        <dbReference type="EMBL" id="CAF4343538.1"/>
    </source>
</evidence>
<dbReference type="EMBL" id="CAJOBA010063228">
    <property type="protein sequence ID" value="CAF4343538.1"/>
    <property type="molecule type" value="Genomic_DNA"/>
</dbReference>
<evidence type="ECO:0000256" key="1">
    <source>
        <dbReference type="SAM" id="Phobius"/>
    </source>
</evidence>
<proteinExistence type="predicted"/>
<accession>A0A8S2UKY3</accession>
<organism evidence="3 4">
    <name type="scientific">Didymodactylos carnosus</name>
    <dbReference type="NCBI Taxonomy" id="1234261"/>
    <lineage>
        <taxon>Eukaryota</taxon>
        <taxon>Metazoa</taxon>
        <taxon>Spiralia</taxon>
        <taxon>Gnathifera</taxon>
        <taxon>Rotifera</taxon>
        <taxon>Eurotatoria</taxon>
        <taxon>Bdelloidea</taxon>
        <taxon>Philodinida</taxon>
        <taxon>Philodinidae</taxon>
        <taxon>Didymodactylos</taxon>
    </lineage>
</organism>